<dbReference type="AlphaFoldDB" id="C5BDI6"/>
<dbReference type="GO" id="GO:0006310">
    <property type="term" value="P:DNA recombination"/>
    <property type="evidence" value="ECO:0007669"/>
    <property type="project" value="UniProtKB-KW"/>
</dbReference>
<reference evidence="4" key="1">
    <citation type="submission" date="2009-03" db="EMBL/GenBank/DDBJ databases">
        <title>Complete genome sequence of Edwardsiella ictaluri 93-146.</title>
        <authorList>
            <person name="Williams M.L."/>
            <person name="Gillaspy A.F."/>
            <person name="Dyer D.W."/>
            <person name="Thune R.L."/>
            <person name="Waldbieser G.C."/>
            <person name="Schuster S.C."/>
            <person name="Gipson J."/>
            <person name="Zaitshik J."/>
            <person name="Landry C."/>
            <person name="Lawrence M.L."/>
        </authorList>
    </citation>
    <scope>NUCLEOTIDE SEQUENCE [LARGE SCALE GENOMIC DNA]</scope>
    <source>
        <strain evidence="4">93-146</strain>
    </source>
</reference>
<dbReference type="Proteomes" id="UP000001485">
    <property type="component" value="Chromosome"/>
</dbReference>
<protein>
    <recommendedName>
        <fullName evidence="2">Tyr recombinase domain-containing protein</fullName>
    </recommendedName>
</protein>
<dbReference type="InterPro" id="IPR013762">
    <property type="entry name" value="Integrase-like_cat_sf"/>
</dbReference>
<dbReference type="EMBL" id="CP001600">
    <property type="protein sequence ID" value="ACR67602.1"/>
    <property type="molecule type" value="Genomic_DNA"/>
</dbReference>
<evidence type="ECO:0000313" key="3">
    <source>
        <dbReference type="EMBL" id="ACR67602.1"/>
    </source>
</evidence>
<dbReference type="InterPro" id="IPR011010">
    <property type="entry name" value="DNA_brk_join_enz"/>
</dbReference>
<dbReference type="Gene3D" id="1.10.443.10">
    <property type="entry name" value="Intergrase catalytic core"/>
    <property type="match status" value="1"/>
</dbReference>
<keyword evidence="1" id="KW-0233">DNA recombination</keyword>
<dbReference type="PROSITE" id="PS51898">
    <property type="entry name" value="TYR_RECOMBINASE"/>
    <property type="match status" value="1"/>
</dbReference>
<dbReference type="SUPFAM" id="SSF56349">
    <property type="entry name" value="DNA breaking-rejoining enzymes"/>
    <property type="match status" value="1"/>
</dbReference>
<dbReference type="InterPro" id="IPR002104">
    <property type="entry name" value="Integrase_catalytic"/>
</dbReference>
<organism evidence="3 4">
    <name type="scientific">Edwardsiella ictaluri (strain 93-146)</name>
    <dbReference type="NCBI Taxonomy" id="634503"/>
    <lineage>
        <taxon>Bacteria</taxon>
        <taxon>Pseudomonadati</taxon>
        <taxon>Pseudomonadota</taxon>
        <taxon>Gammaproteobacteria</taxon>
        <taxon>Enterobacterales</taxon>
        <taxon>Hafniaceae</taxon>
        <taxon>Edwardsiella</taxon>
    </lineage>
</organism>
<dbReference type="Pfam" id="PF12835">
    <property type="entry name" value="Integrase_1"/>
    <property type="match status" value="1"/>
</dbReference>
<feature type="domain" description="Tyr recombinase" evidence="2">
    <location>
        <begin position="1"/>
        <end position="184"/>
    </location>
</feature>
<name>C5BDI6_EDWI9</name>
<proteinExistence type="predicted"/>
<dbReference type="GO" id="GO:0003677">
    <property type="term" value="F:DNA binding"/>
    <property type="evidence" value="ECO:0007669"/>
    <property type="project" value="InterPro"/>
</dbReference>
<dbReference type="KEGG" id="eic:NT01EI_0360"/>
<evidence type="ECO:0000259" key="2">
    <source>
        <dbReference type="PROSITE" id="PS51898"/>
    </source>
</evidence>
<gene>
    <name evidence="3" type="ordered locus">NT01EI_0360</name>
</gene>
<dbReference type="HOGENOM" id="CLU_084195_1_1_6"/>
<dbReference type="InterPro" id="IPR024456">
    <property type="entry name" value="Integrase_catalytic_putative"/>
</dbReference>
<evidence type="ECO:0000256" key="1">
    <source>
        <dbReference type="ARBA" id="ARBA00023172"/>
    </source>
</evidence>
<dbReference type="GO" id="GO:0015074">
    <property type="term" value="P:DNA integration"/>
    <property type="evidence" value="ECO:0007669"/>
    <property type="project" value="InterPro"/>
</dbReference>
<accession>C5BDI6</accession>
<evidence type="ECO:0000313" key="4">
    <source>
        <dbReference type="Proteomes" id="UP000001485"/>
    </source>
</evidence>
<sequence>MPLAPDEFYKAFQAVEKKNPGVAAAMQLSYALGLRTKEAVEACKSVPSWKRALESGQNSVRVVFGTKGGRPRDTVILDRDSVRAAINYAEKVMEKQNGKLVDRPDIRKAIDTYRYQVRQIGLTGKKAPHSMRYHFSQEAKSFYERQGYTEREIFAQVSMDLGHGDGRGKYVRQVYFKELPDDNG</sequence>
<reference evidence="3 4" key="2">
    <citation type="journal article" date="2012" name="J. Bacteriol.">
        <title>Genome Sequence of Edwardsiella ictaluri 93-146, a Strain Associated with a Natural Channel Catfish Outbreak of Enteric Septicemia of Catfish.</title>
        <authorList>
            <person name="Williams M.L."/>
            <person name="Gillaspy A.F."/>
            <person name="Dyer D.W."/>
            <person name="Thune R.L."/>
            <person name="Waldbieser G.C."/>
            <person name="Schuster S.C."/>
            <person name="Gipson J."/>
            <person name="Zaitshik J."/>
            <person name="Landry C."/>
            <person name="Banes M.M."/>
            <person name="Lawrence M.L."/>
        </authorList>
    </citation>
    <scope>NUCLEOTIDE SEQUENCE [LARGE SCALE GENOMIC DNA]</scope>
    <source>
        <strain evidence="3 4">93-146</strain>
    </source>
</reference>